<feature type="DNA-binding region" description="H-T-H motif" evidence="4">
    <location>
        <begin position="55"/>
        <end position="74"/>
    </location>
</feature>
<keyword evidence="3" id="KW-0804">Transcription</keyword>
<dbReference type="InterPro" id="IPR023772">
    <property type="entry name" value="DNA-bd_HTH_TetR-type_CS"/>
</dbReference>
<protein>
    <submittedName>
        <fullName evidence="6">Transcriptional regulator, TetR family</fullName>
    </submittedName>
</protein>
<proteinExistence type="predicted"/>
<dbReference type="AlphaFoldDB" id="A0A1H8WEI4"/>
<feature type="domain" description="HTH tetR-type" evidence="5">
    <location>
        <begin position="32"/>
        <end position="92"/>
    </location>
</feature>
<dbReference type="SUPFAM" id="SSF46689">
    <property type="entry name" value="Homeodomain-like"/>
    <property type="match status" value="1"/>
</dbReference>
<organism evidence="6 7">
    <name type="scientific">Trujillonella endophytica</name>
    <dbReference type="NCBI Taxonomy" id="673521"/>
    <lineage>
        <taxon>Bacteria</taxon>
        <taxon>Bacillati</taxon>
        <taxon>Actinomycetota</taxon>
        <taxon>Actinomycetes</taxon>
        <taxon>Geodermatophilales</taxon>
        <taxon>Geodermatophilaceae</taxon>
        <taxon>Trujillonella</taxon>
    </lineage>
</organism>
<evidence type="ECO:0000256" key="4">
    <source>
        <dbReference type="PROSITE-ProRule" id="PRU00335"/>
    </source>
</evidence>
<dbReference type="PROSITE" id="PS01081">
    <property type="entry name" value="HTH_TETR_1"/>
    <property type="match status" value="1"/>
</dbReference>
<dbReference type="PANTHER" id="PTHR30055">
    <property type="entry name" value="HTH-TYPE TRANSCRIPTIONAL REGULATOR RUTR"/>
    <property type="match status" value="1"/>
</dbReference>
<dbReference type="InterPro" id="IPR050109">
    <property type="entry name" value="HTH-type_TetR-like_transc_reg"/>
</dbReference>
<evidence type="ECO:0000256" key="2">
    <source>
        <dbReference type="ARBA" id="ARBA00023125"/>
    </source>
</evidence>
<reference evidence="7" key="1">
    <citation type="submission" date="2016-10" db="EMBL/GenBank/DDBJ databases">
        <authorList>
            <person name="Varghese N."/>
            <person name="Submissions S."/>
        </authorList>
    </citation>
    <scope>NUCLEOTIDE SEQUENCE [LARGE SCALE GENOMIC DNA]</scope>
    <source>
        <strain evidence="7">DSM 45413</strain>
    </source>
</reference>
<dbReference type="Gene3D" id="1.10.357.10">
    <property type="entry name" value="Tetracycline Repressor, domain 2"/>
    <property type="match status" value="1"/>
</dbReference>
<keyword evidence="2 4" id="KW-0238">DNA-binding</keyword>
<keyword evidence="1" id="KW-0805">Transcription regulation</keyword>
<evidence type="ECO:0000259" key="5">
    <source>
        <dbReference type="PROSITE" id="PS50977"/>
    </source>
</evidence>
<accession>A0A1H8WEI4</accession>
<sequence>MTRVTPWAVYAAAVTSTVPARSGPASMPAARSAGSQRVLDAALELFAEHGFDGTSLQDIADRLGVTKAAVYYHFHTKDEILRALVQPAFAELMAIVTEEERRPARAGRVVEVGRYVDYLLRHRRVAVWLARDAAAMTRAVVTDQATEVRERTEAMLVGSEADGLSRIWAAATLQALAGGLVAAPPDATDAWLREELTEVGAHLIAGYRKAVRRREG</sequence>
<dbReference type="Pfam" id="PF00440">
    <property type="entry name" value="TetR_N"/>
    <property type="match status" value="1"/>
</dbReference>
<dbReference type="EMBL" id="FOEE01000019">
    <property type="protein sequence ID" value="SEP25923.1"/>
    <property type="molecule type" value="Genomic_DNA"/>
</dbReference>
<dbReference type="PRINTS" id="PR00455">
    <property type="entry name" value="HTHTETR"/>
</dbReference>
<dbReference type="GO" id="GO:0003700">
    <property type="term" value="F:DNA-binding transcription factor activity"/>
    <property type="evidence" value="ECO:0007669"/>
    <property type="project" value="TreeGrafter"/>
</dbReference>
<evidence type="ECO:0000313" key="7">
    <source>
        <dbReference type="Proteomes" id="UP000198960"/>
    </source>
</evidence>
<evidence type="ECO:0000256" key="1">
    <source>
        <dbReference type="ARBA" id="ARBA00023015"/>
    </source>
</evidence>
<dbReference type="InterPro" id="IPR001647">
    <property type="entry name" value="HTH_TetR"/>
</dbReference>
<dbReference type="InterPro" id="IPR009057">
    <property type="entry name" value="Homeodomain-like_sf"/>
</dbReference>
<gene>
    <name evidence="6" type="ORF">SAMN05660991_04338</name>
</gene>
<dbReference type="PANTHER" id="PTHR30055:SF234">
    <property type="entry name" value="HTH-TYPE TRANSCRIPTIONAL REGULATOR BETI"/>
    <property type="match status" value="1"/>
</dbReference>
<keyword evidence="7" id="KW-1185">Reference proteome</keyword>
<dbReference type="Proteomes" id="UP000198960">
    <property type="component" value="Unassembled WGS sequence"/>
</dbReference>
<dbReference type="PROSITE" id="PS50977">
    <property type="entry name" value="HTH_TETR_2"/>
    <property type="match status" value="1"/>
</dbReference>
<evidence type="ECO:0000256" key="3">
    <source>
        <dbReference type="ARBA" id="ARBA00023163"/>
    </source>
</evidence>
<dbReference type="GO" id="GO:0000976">
    <property type="term" value="F:transcription cis-regulatory region binding"/>
    <property type="evidence" value="ECO:0007669"/>
    <property type="project" value="TreeGrafter"/>
</dbReference>
<name>A0A1H8WEI4_9ACTN</name>
<dbReference type="STRING" id="673521.SAMN05660991_04338"/>
<evidence type="ECO:0000313" key="6">
    <source>
        <dbReference type="EMBL" id="SEP25923.1"/>
    </source>
</evidence>